<keyword evidence="2" id="KW-1133">Transmembrane helix</keyword>
<keyword evidence="2" id="KW-0472">Membrane</keyword>
<reference evidence="3" key="2">
    <citation type="submission" date="2023-05" db="EMBL/GenBank/DDBJ databases">
        <authorList>
            <consortium name="Lawrence Berkeley National Laboratory"/>
            <person name="Steindorff A."/>
            <person name="Hensen N."/>
            <person name="Bonometti L."/>
            <person name="Westerberg I."/>
            <person name="Brannstrom I.O."/>
            <person name="Guillou S."/>
            <person name="Cros-Aarteil S."/>
            <person name="Calhoun S."/>
            <person name="Haridas S."/>
            <person name="Kuo A."/>
            <person name="Mondo S."/>
            <person name="Pangilinan J."/>
            <person name="Riley R."/>
            <person name="Labutti K."/>
            <person name="Andreopoulos B."/>
            <person name="Lipzen A."/>
            <person name="Chen C."/>
            <person name="Yanf M."/>
            <person name="Daum C."/>
            <person name="Ng V."/>
            <person name="Clum A."/>
            <person name="Ohm R."/>
            <person name="Martin F."/>
            <person name="Silar P."/>
            <person name="Natvig D."/>
            <person name="Lalanne C."/>
            <person name="Gautier V."/>
            <person name="Ament-Velasquez S.L."/>
            <person name="Kruys A."/>
            <person name="Hutchinson M.I."/>
            <person name="Powell A.J."/>
            <person name="Barry K."/>
            <person name="Miller A.N."/>
            <person name="Grigoriev I.V."/>
            <person name="Debuchy R."/>
            <person name="Gladieux P."/>
            <person name="Thoren M.H."/>
            <person name="Johannesson H."/>
        </authorList>
    </citation>
    <scope>NUCLEOTIDE SEQUENCE</scope>
    <source>
        <strain evidence="3">CBS 532.94</strain>
    </source>
</reference>
<name>A0AAN7HI80_9PEZI</name>
<accession>A0AAN7HI80</accession>
<organism evidence="3 4">
    <name type="scientific">Achaetomium macrosporum</name>
    <dbReference type="NCBI Taxonomy" id="79813"/>
    <lineage>
        <taxon>Eukaryota</taxon>
        <taxon>Fungi</taxon>
        <taxon>Dikarya</taxon>
        <taxon>Ascomycota</taxon>
        <taxon>Pezizomycotina</taxon>
        <taxon>Sordariomycetes</taxon>
        <taxon>Sordariomycetidae</taxon>
        <taxon>Sordariales</taxon>
        <taxon>Chaetomiaceae</taxon>
        <taxon>Achaetomium</taxon>
    </lineage>
</organism>
<feature type="transmembrane region" description="Helical" evidence="2">
    <location>
        <begin position="137"/>
        <end position="155"/>
    </location>
</feature>
<gene>
    <name evidence="3" type="ORF">C8A03DRAFT_30319</name>
</gene>
<keyword evidence="4" id="KW-1185">Reference proteome</keyword>
<evidence type="ECO:0000256" key="2">
    <source>
        <dbReference type="SAM" id="Phobius"/>
    </source>
</evidence>
<feature type="transmembrane region" description="Helical" evidence="2">
    <location>
        <begin position="176"/>
        <end position="197"/>
    </location>
</feature>
<keyword evidence="2" id="KW-0812">Transmembrane</keyword>
<feature type="region of interest" description="Disordered" evidence="1">
    <location>
        <begin position="1"/>
        <end position="45"/>
    </location>
</feature>
<reference evidence="3" key="1">
    <citation type="journal article" date="2023" name="Mol. Phylogenet. Evol.">
        <title>Genome-scale phylogeny and comparative genomics of the fungal order Sordariales.</title>
        <authorList>
            <person name="Hensen N."/>
            <person name="Bonometti L."/>
            <person name="Westerberg I."/>
            <person name="Brannstrom I.O."/>
            <person name="Guillou S."/>
            <person name="Cros-Aarteil S."/>
            <person name="Calhoun S."/>
            <person name="Haridas S."/>
            <person name="Kuo A."/>
            <person name="Mondo S."/>
            <person name="Pangilinan J."/>
            <person name="Riley R."/>
            <person name="LaButti K."/>
            <person name="Andreopoulos B."/>
            <person name="Lipzen A."/>
            <person name="Chen C."/>
            <person name="Yan M."/>
            <person name="Daum C."/>
            <person name="Ng V."/>
            <person name="Clum A."/>
            <person name="Steindorff A."/>
            <person name="Ohm R.A."/>
            <person name="Martin F."/>
            <person name="Silar P."/>
            <person name="Natvig D.O."/>
            <person name="Lalanne C."/>
            <person name="Gautier V."/>
            <person name="Ament-Velasquez S.L."/>
            <person name="Kruys A."/>
            <person name="Hutchinson M.I."/>
            <person name="Powell A.J."/>
            <person name="Barry K."/>
            <person name="Miller A.N."/>
            <person name="Grigoriev I.V."/>
            <person name="Debuchy R."/>
            <person name="Gladieux P."/>
            <person name="Hiltunen Thoren M."/>
            <person name="Johannesson H."/>
        </authorList>
    </citation>
    <scope>NUCLEOTIDE SEQUENCE</scope>
    <source>
        <strain evidence="3">CBS 532.94</strain>
    </source>
</reference>
<evidence type="ECO:0000256" key="1">
    <source>
        <dbReference type="SAM" id="MobiDB-lite"/>
    </source>
</evidence>
<protein>
    <submittedName>
        <fullName evidence="3">Uncharacterized protein</fullName>
    </submittedName>
</protein>
<dbReference type="AlphaFoldDB" id="A0AAN7HI80"/>
<feature type="compositionally biased region" description="Polar residues" evidence="1">
    <location>
        <begin position="7"/>
        <end position="16"/>
    </location>
</feature>
<feature type="compositionally biased region" description="Pro residues" evidence="1">
    <location>
        <begin position="30"/>
        <end position="39"/>
    </location>
</feature>
<sequence>MSDHHNSSTSADSNPVSAPPPTNQHSTPHPSQPQPQPEPPKSRLTMPSFRRPSFGSFTPPTTDNVIEILWDVALAFFAVRLALLYAALVAGSSTLLLLGLPHFPFPLPFQFPFPLMVLACSAFWARVVMKWCEVPPVMGFRLAVGGAAVVMVLLAEGLGRFVWCEVLRRQAMEMRVMGGCMSWLGVMAGFGLMPALLTMGAGGKGEEGRVVVTGEGKRERGADE</sequence>
<evidence type="ECO:0000313" key="4">
    <source>
        <dbReference type="Proteomes" id="UP001303760"/>
    </source>
</evidence>
<dbReference type="EMBL" id="MU860020">
    <property type="protein sequence ID" value="KAK4241594.1"/>
    <property type="molecule type" value="Genomic_DNA"/>
</dbReference>
<comment type="caution">
    <text evidence="3">The sequence shown here is derived from an EMBL/GenBank/DDBJ whole genome shotgun (WGS) entry which is preliminary data.</text>
</comment>
<proteinExistence type="predicted"/>
<feature type="transmembrane region" description="Helical" evidence="2">
    <location>
        <begin position="105"/>
        <end position="125"/>
    </location>
</feature>
<evidence type="ECO:0000313" key="3">
    <source>
        <dbReference type="EMBL" id="KAK4241594.1"/>
    </source>
</evidence>
<feature type="transmembrane region" description="Helical" evidence="2">
    <location>
        <begin position="72"/>
        <end position="98"/>
    </location>
</feature>
<dbReference type="Proteomes" id="UP001303760">
    <property type="component" value="Unassembled WGS sequence"/>
</dbReference>